<dbReference type="Pfam" id="PF00994">
    <property type="entry name" value="MoCF_biosynth"/>
    <property type="match status" value="1"/>
</dbReference>
<dbReference type="Pfam" id="PF03453">
    <property type="entry name" value="MoeA_N"/>
    <property type="match status" value="1"/>
</dbReference>
<dbReference type="Proteomes" id="UP000282674">
    <property type="component" value="Unassembled WGS sequence"/>
</dbReference>
<dbReference type="PROSITE" id="PS01079">
    <property type="entry name" value="MOCF_BIOSYNTHESIS_2"/>
    <property type="match status" value="1"/>
</dbReference>
<evidence type="ECO:0000256" key="6">
    <source>
        <dbReference type="ARBA" id="ARBA00022679"/>
    </source>
</evidence>
<accession>A0A3M2LMV3</accession>
<dbReference type="SUPFAM" id="SSF63882">
    <property type="entry name" value="MoeA N-terminal region -like"/>
    <property type="match status" value="1"/>
</dbReference>
<dbReference type="InterPro" id="IPR005110">
    <property type="entry name" value="MoeA_linker/N"/>
</dbReference>
<gene>
    <name evidence="13" type="ORF">EBO15_31695</name>
</gene>
<evidence type="ECO:0000256" key="8">
    <source>
        <dbReference type="ARBA" id="ARBA00022842"/>
    </source>
</evidence>
<evidence type="ECO:0000256" key="1">
    <source>
        <dbReference type="ARBA" id="ARBA00001946"/>
    </source>
</evidence>
<dbReference type="FunFam" id="3.40.980.10:FF:000004">
    <property type="entry name" value="Molybdopterin molybdenumtransferase"/>
    <property type="match status" value="1"/>
</dbReference>
<dbReference type="NCBIfam" id="TIGR00177">
    <property type="entry name" value="molyb_syn"/>
    <property type="match status" value="1"/>
</dbReference>
<comment type="cofactor">
    <cofactor evidence="1 11">
        <name>Mg(2+)</name>
        <dbReference type="ChEBI" id="CHEBI:18420"/>
    </cofactor>
</comment>
<keyword evidence="6 11" id="KW-0808">Transferase</keyword>
<dbReference type="GO" id="GO:0046872">
    <property type="term" value="F:metal ion binding"/>
    <property type="evidence" value="ECO:0007669"/>
    <property type="project" value="UniProtKB-UniRule"/>
</dbReference>
<evidence type="ECO:0000256" key="11">
    <source>
        <dbReference type="RuleBase" id="RU365090"/>
    </source>
</evidence>
<comment type="function">
    <text evidence="2 11">Catalyzes the insertion of molybdate into adenylated molybdopterin with the concomitant release of AMP.</text>
</comment>
<reference evidence="13 14" key="1">
    <citation type="submission" date="2018-10" db="EMBL/GenBank/DDBJ databases">
        <title>Isolation from soil.</title>
        <authorList>
            <person name="Hu J."/>
        </authorList>
    </citation>
    <scope>NUCLEOTIDE SEQUENCE [LARGE SCALE GENOMIC DNA]</scope>
    <source>
        <strain evidence="13 14">NEAU-Ht49</strain>
    </source>
</reference>
<evidence type="ECO:0000256" key="5">
    <source>
        <dbReference type="ARBA" id="ARBA00022505"/>
    </source>
</evidence>
<dbReference type="CDD" id="cd00887">
    <property type="entry name" value="MoeA"/>
    <property type="match status" value="1"/>
</dbReference>
<dbReference type="InterPro" id="IPR036135">
    <property type="entry name" value="MoeA_linker/N_sf"/>
</dbReference>
<comment type="caution">
    <text evidence="13">The sequence shown here is derived from an EMBL/GenBank/DDBJ whole genome shotgun (WGS) entry which is preliminary data.</text>
</comment>
<protein>
    <recommendedName>
        <fullName evidence="11">Molybdopterin molybdenumtransferase</fullName>
        <ecNumber evidence="11">2.10.1.1</ecNumber>
    </recommendedName>
</protein>
<dbReference type="InterPro" id="IPR036688">
    <property type="entry name" value="MoeA_C_domain_IV_sf"/>
</dbReference>
<dbReference type="FunFam" id="2.170.190.11:FF:000001">
    <property type="entry name" value="Molybdopterin molybdenumtransferase"/>
    <property type="match status" value="1"/>
</dbReference>
<keyword evidence="5 11" id="KW-0500">Molybdenum</keyword>
<dbReference type="GO" id="GO:0061599">
    <property type="term" value="F:molybdopterin molybdotransferase activity"/>
    <property type="evidence" value="ECO:0007669"/>
    <property type="project" value="UniProtKB-UniRule"/>
</dbReference>
<evidence type="ECO:0000259" key="12">
    <source>
        <dbReference type="SMART" id="SM00852"/>
    </source>
</evidence>
<dbReference type="NCBIfam" id="NF045515">
    <property type="entry name" value="Glp_gephyrin"/>
    <property type="match status" value="1"/>
</dbReference>
<dbReference type="SMART" id="SM00852">
    <property type="entry name" value="MoCF_biosynth"/>
    <property type="match status" value="1"/>
</dbReference>
<keyword evidence="7 11" id="KW-0479">Metal-binding</keyword>
<dbReference type="InterPro" id="IPR036425">
    <property type="entry name" value="MoaB/Mog-like_dom_sf"/>
</dbReference>
<evidence type="ECO:0000256" key="3">
    <source>
        <dbReference type="ARBA" id="ARBA00005046"/>
    </source>
</evidence>
<keyword evidence="8 11" id="KW-0460">Magnesium</keyword>
<evidence type="ECO:0000256" key="4">
    <source>
        <dbReference type="ARBA" id="ARBA00010763"/>
    </source>
</evidence>
<dbReference type="GO" id="GO:0006777">
    <property type="term" value="P:Mo-molybdopterin cofactor biosynthetic process"/>
    <property type="evidence" value="ECO:0007669"/>
    <property type="project" value="UniProtKB-UniRule"/>
</dbReference>
<evidence type="ECO:0000256" key="10">
    <source>
        <dbReference type="ARBA" id="ARBA00047317"/>
    </source>
</evidence>
<dbReference type="PANTHER" id="PTHR10192:SF5">
    <property type="entry name" value="GEPHYRIN"/>
    <property type="match status" value="1"/>
</dbReference>
<feature type="domain" description="MoaB/Mog" evidence="12">
    <location>
        <begin position="179"/>
        <end position="316"/>
    </location>
</feature>
<keyword evidence="9 11" id="KW-0501">Molybdenum cofactor biosynthesis</keyword>
<dbReference type="UniPathway" id="UPA00344"/>
<dbReference type="Gene3D" id="3.40.980.10">
    <property type="entry name" value="MoaB/Mog-like domain"/>
    <property type="match status" value="1"/>
</dbReference>
<evidence type="ECO:0000256" key="2">
    <source>
        <dbReference type="ARBA" id="ARBA00002901"/>
    </source>
</evidence>
<comment type="pathway">
    <text evidence="3 11">Cofactor biosynthesis; molybdopterin biosynthesis.</text>
</comment>
<proteinExistence type="inferred from homology"/>
<dbReference type="Gene3D" id="3.90.105.10">
    <property type="entry name" value="Molybdopterin biosynthesis moea protein, domain 2"/>
    <property type="match status" value="1"/>
</dbReference>
<sequence length="402" mass="41393">MRTVEEHLARILAAVPVLPPLDLALLEAGGGVLAEDIASPVPLPPFDNSAMDGYAVVASDIAGASEQTPVTLPVVGDIVAGDDGVAAIRTGLTARIMTGAPLPAGADAVVPVEWTDGGGTSVRISRSAPSGNYIRRAGEDVLEGQVVAPLGTRLGATRLGMIAAVGRPRALVRPRPRVVVLSTGNELREPGSPLAPGQIWDSNSFMLTAAVAEAGGVGYRQSTVGDEPDTVLETIEDQLMRADAIVTSGGVSMGTRDVVKEVLTGTGTVEFHKVAMRPGKPQGFGLLHGTPIFTLPGNPVSAYVSFQVFVRPALRAMQGLPAEPLPTVSAVLEGDLKSPVGIRHYLRASLTYGPGGYTVKPAEGQGSHQMGSLASANALIVLPEDVDLASAGSHVEVMRLPS</sequence>
<dbReference type="EMBL" id="RFFG01000079">
    <property type="protein sequence ID" value="RMI38767.1"/>
    <property type="molecule type" value="Genomic_DNA"/>
</dbReference>
<dbReference type="InterPro" id="IPR001453">
    <property type="entry name" value="MoaB/Mog_dom"/>
</dbReference>
<dbReference type="RefSeq" id="WP_122198152.1">
    <property type="nucleotide sequence ID" value="NZ_JBHSKC010000006.1"/>
</dbReference>
<name>A0A3M2LMV3_9ACTN</name>
<dbReference type="Gene3D" id="2.40.340.10">
    <property type="entry name" value="MoeA, C-terminal, domain IV"/>
    <property type="match status" value="1"/>
</dbReference>
<dbReference type="AlphaFoldDB" id="A0A3M2LMV3"/>
<evidence type="ECO:0000313" key="14">
    <source>
        <dbReference type="Proteomes" id="UP000282674"/>
    </source>
</evidence>
<dbReference type="Pfam" id="PF03454">
    <property type="entry name" value="MoeA_C"/>
    <property type="match status" value="1"/>
</dbReference>
<dbReference type="OrthoDB" id="9804758at2"/>
<comment type="catalytic activity">
    <reaction evidence="10">
        <text>adenylyl-molybdopterin + molybdate = Mo-molybdopterin + AMP + H(+)</text>
        <dbReference type="Rhea" id="RHEA:35047"/>
        <dbReference type="ChEBI" id="CHEBI:15378"/>
        <dbReference type="ChEBI" id="CHEBI:36264"/>
        <dbReference type="ChEBI" id="CHEBI:62727"/>
        <dbReference type="ChEBI" id="CHEBI:71302"/>
        <dbReference type="ChEBI" id="CHEBI:456215"/>
        <dbReference type="EC" id="2.10.1.1"/>
    </reaction>
</comment>
<dbReference type="InterPro" id="IPR038987">
    <property type="entry name" value="MoeA-like"/>
</dbReference>
<organism evidence="13 14">
    <name type="scientific">Actinomadura harenae</name>
    <dbReference type="NCBI Taxonomy" id="2483351"/>
    <lineage>
        <taxon>Bacteria</taxon>
        <taxon>Bacillati</taxon>
        <taxon>Actinomycetota</taxon>
        <taxon>Actinomycetes</taxon>
        <taxon>Streptosporangiales</taxon>
        <taxon>Thermomonosporaceae</taxon>
        <taxon>Actinomadura</taxon>
    </lineage>
</organism>
<dbReference type="InterPro" id="IPR005111">
    <property type="entry name" value="MoeA_C_domain_IV"/>
</dbReference>
<dbReference type="InterPro" id="IPR008284">
    <property type="entry name" value="MoCF_biosynth_CS"/>
</dbReference>
<dbReference type="SUPFAM" id="SSF63867">
    <property type="entry name" value="MoeA C-terminal domain-like"/>
    <property type="match status" value="1"/>
</dbReference>
<evidence type="ECO:0000256" key="7">
    <source>
        <dbReference type="ARBA" id="ARBA00022723"/>
    </source>
</evidence>
<comment type="similarity">
    <text evidence="4 11">Belongs to the MoeA family.</text>
</comment>
<dbReference type="GO" id="GO:0005829">
    <property type="term" value="C:cytosol"/>
    <property type="evidence" value="ECO:0007669"/>
    <property type="project" value="TreeGrafter"/>
</dbReference>
<evidence type="ECO:0000256" key="9">
    <source>
        <dbReference type="ARBA" id="ARBA00023150"/>
    </source>
</evidence>
<dbReference type="PANTHER" id="PTHR10192">
    <property type="entry name" value="MOLYBDOPTERIN BIOSYNTHESIS PROTEIN"/>
    <property type="match status" value="1"/>
</dbReference>
<dbReference type="SUPFAM" id="SSF53218">
    <property type="entry name" value="Molybdenum cofactor biosynthesis proteins"/>
    <property type="match status" value="1"/>
</dbReference>
<keyword evidence="14" id="KW-1185">Reference proteome</keyword>
<dbReference type="EC" id="2.10.1.1" evidence="11"/>
<dbReference type="Gene3D" id="2.170.190.11">
    <property type="entry name" value="Molybdopterin biosynthesis moea protein, domain 3"/>
    <property type="match status" value="1"/>
</dbReference>
<evidence type="ECO:0000313" key="13">
    <source>
        <dbReference type="EMBL" id="RMI38767.1"/>
    </source>
</evidence>